<keyword evidence="7" id="KW-0175">Coiled coil</keyword>
<organism evidence="11 12">
    <name type="scientific">Sporosarcina quadrami</name>
    <dbReference type="NCBI Taxonomy" id="2762234"/>
    <lineage>
        <taxon>Bacteria</taxon>
        <taxon>Bacillati</taxon>
        <taxon>Bacillota</taxon>
        <taxon>Bacilli</taxon>
        <taxon>Bacillales</taxon>
        <taxon>Caryophanaceae</taxon>
        <taxon>Sporosarcina</taxon>
    </lineage>
</organism>
<dbReference type="SMART" id="SM00283">
    <property type="entry name" value="MA"/>
    <property type="match status" value="1"/>
</dbReference>
<evidence type="ECO:0000313" key="12">
    <source>
        <dbReference type="Proteomes" id="UP000626786"/>
    </source>
</evidence>
<keyword evidence="8" id="KW-1133">Transmembrane helix</keyword>
<evidence type="ECO:0000256" key="7">
    <source>
        <dbReference type="SAM" id="Coils"/>
    </source>
</evidence>
<dbReference type="CDD" id="cd19411">
    <property type="entry name" value="MCP2201-like_sensor"/>
    <property type="match status" value="1"/>
</dbReference>
<feature type="domain" description="Methyl-accepting transducer" evidence="9">
    <location>
        <begin position="276"/>
        <end position="512"/>
    </location>
</feature>
<evidence type="ECO:0000256" key="2">
    <source>
        <dbReference type="ARBA" id="ARBA00022475"/>
    </source>
</evidence>
<dbReference type="Gene3D" id="1.10.287.950">
    <property type="entry name" value="Methyl-accepting chemotaxis protein"/>
    <property type="match status" value="1"/>
</dbReference>
<dbReference type="PANTHER" id="PTHR32089:SF112">
    <property type="entry name" value="LYSOZYME-LIKE PROTEIN-RELATED"/>
    <property type="match status" value="1"/>
</dbReference>
<gene>
    <name evidence="11" type="ORF">H9649_10760</name>
</gene>
<dbReference type="Pfam" id="PF00015">
    <property type="entry name" value="MCPsignal"/>
    <property type="match status" value="1"/>
</dbReference>
<dbReference type="InterPro" id="IPR004090">
    <property type="entry name" value="Chemotax_Me-accpt_rcpt"/>
</dbReference>
<evidence type="ECO:0000259" key="10">
    <source>
        <dbReference type="PROSITE" id="PS50885"/>
    </source>
</evidence>
<feature type="transmembrane region" description="Helical" evidence="8">
    <location>
        <begin position="179"/>
        <end position="202"/>
    </location>
</feature>
<dbReference type="EMBL" id="JACSQN010000009">
    <property type="protein sequence ID" value="MBD7985068.1"/>
    <property type="molecule type" value="Genomic_DNA"/>
</dbReference>
<dbReference type="InterPro" id="IPR047347">
    <property type="entry name" value="YvaQ-like_sensor"/>
</dbReference>
<evidence type="ECO:0000256" key="8">
    <source>
        <dbReference type="SAM" id="Phobius"/>
    </source>
</evidence>
<proteinExistence type="inferred from homology"/>
<evidence type="ECO:0000256" key="4">
    <source>
        <dbReference type="ARBA" id="ARBA00023224"/>
    </source>
</evidence>
<dbReference type="InterPro" id="IPR003660">
    <property type="entry name" value="HAMP_dom"/>
</dbReference>
<evidence type="ECO:0000256" key="5">
    <source>
        <dbReference type="ARBA" id="ARBA00029447"/>
    </source>
</evidence>
<dbReference type="PANTHER" id="PTHR32089">
    <property type="entry name" value="METHYL-ACCEPTING CHEMOTAXIS PROTEIN MCPB"/>
    <property type="match status" value="1"/>
</dbReference>
<dbReference type="PRINTS" id="PR00260">
    <property type="entry name" value="CHEMTRNSDUCR"/>
</dbReference>
<dbReference type="PROSITE" id="PS50885">
    <property type="entry name" value="HAMP"/>
    <property type="match status" value="1"/>
</dbReference>
<dbReference type="SUPFAM" id="SSF58104">
    <property type="entry name" value="Methyl-accepting chemotaxis protein (MCP) signaling domain"/>
    <property type="match status" value="1"/>
</dbReference>
<evidence type="ECO:0000256" key="6">
    <source>
        <dbReference type="PROSITE-ProRule" id="PRU00284"/>
    </source>
</evidence>
<keyword evidence="8" id="KW-0812">Transmembrane</keyword>
<dbReference type="Gene3D" id="6.10.340.10">
    <property type="match status" value="1"/>
</dbReference>
<keyword evidence="2" id="KW-1003">Cell membrane</keyword>
<dbReference type="RefSeq" id="WP_191694869.1">
    <property type="nucleotide sequence ID" value="NZ_JACSQN010000009.1"/>
</dbReference>
<dbReference type="CDD" id="cd06225">
    <property type="entry name" value="HAMP"/>
    <property type="match status" value="1"/>
</dbReference>
<feature type="domain" description="HAMP" evidence="10">
    <location>
        <begin position="204"/>
        <end position="257"/>
    </location>
</feature>
<dbReference type="CDD" id="cd11386">
    <property type="entry name" value="MCP_signal"/>
    <property type="match status" value="1"/>
</dbReference>
<dbReference type="InterPro" id="IPR004089">
    <property type="entry name" value="MCPsignal_dom"/>
</dbReference>
<feature type="coiled-coil region" evidence="7">
    <location>
        <begin position="417"/>
        <end position="444"/>
    </location>
</feature>
<comment type="similarity">
    <text evidence="5">Belongs to the methyl-accepting chemotaxis (MCP) protein family.</text>
</comment>
<name>A0ABR8UAL3_9BACL</name>
<comment type="subcellular location">
    <subcellularLocation>
        <location evidence="1">Cell membrane</location>
    </subcellularLocation>
</comment>
<evidence type="ECO:0000259" key="9">
    <source>
        <dbReference type="PROSITE" id="PS50111"/>
    </source>
</evidence>
<evidence type="ECO:0000256" key="3">
    <source>
        <dbReference type="ARBA" id="ARBA00023136"/>
    </source>
</evidence>
<accession>A0ABR8UAL3</accession>
<dbReference type="InterPro" id="IPR024478">
    <property type="entry name" value="HlyB_4HB_MCP"/>
</dbReference>
<dbReference type="Pfam" id="PF12729">
    <property type="entry name" value="4HB_MCP_1"/>
    <property type="match status" value="1"/>
</dbReference>
<protein>
    <submittedName>
        <fullName evidence="11">Methyl-accepting chemotaxis protein</fullName>
    </submittedName>
</protein>
<sequence>MRFSVSRKLWAGFLSLVLLMVIAGVLNYMSIPRIIEKYEFLIDDRMEKVIILEQLSTNQNELSNDLRGYLLYKEVIYLKSRRSLLESFNEKVAQLDATLHSEESRAMLEDIKTASVKYTELTESAIASFNNGNDEGAVKAAGEAEKYQSAITKTAKDLIAFQRDHMDKTKDEVAHTVKWTGTFIVGVVLFSVILSVLIATIISRSITKPVKLMTGALKHIAKGNFAIEPLVIRNQDEIGEMATAFNEMSSDLRNVITGTRDAAIQLAAQSEQMTASSQESLAASEMVASIAEKNLLASDMQVKLVNESSEAMAEMATGISRITEDNEAMLTSTSEVSRLVGEGAEFMNEVTSQMDTISTSIHQSAAIINELAEHSQNIRKVTGMISGIAEQTNLLALNAAIEAARAGEQGKGFAVVANEVRNLAEQSKESAQEIERMIKTIIQNVSDAVKSADEGNQKVAEGLGITEKTSVVFNRIEVASLDVNGKVQTVSVAIEQIRAMSEAVSEGARKIQELAVQTSAEAQSTSAATEEQLASNEEIASSAQMLSEVAEKLQNDMGHFTV</sequence>
<dbReference type="Pfam" id="PF00672">
    <property type="entry name" value="HAMP"/>
    <property type="match status" value="1"/>
</dbReference>
<evidence type="ECO:0000256" key="1">
    <source>
        <dbReference type="ARBA" id="ARBA00004236"/>
    </source>
</evidence>
<dbReference type="Proteomes" id="UP000626786">
    <property type="component" value="Unassembled WGS sequence"/>
</dbReference>
<comment type="caution">
    <text evidence="11">The sequence shown here is derived from an EMBL/GenBank/DDBJ whole genome shotgun (WGS) entry which is preliminary data.</text>
</comment>
<dbReference type="SMART" id="SM00304">
    <property type="entry name" value="HAMP"/>
    <property type="match status" value="1"/>
</dbReference>
<keyword evidence="12" id="KW-1185">Reference proteome</keyword>
<keyword evidence="3 8" id="KW-0472">Membrane</keyword>
<evidence type="ECO:0000313" key="11">
    <source>
        <dbReference type="EMBL" id="MBD7985068.1"/>
    </source>
</evidence>
<keyword evidence="4 6" id="KW-0807">Transducer</keyword>
<reference evidence="11 12" key="1">
    <citation type="submission" date="2020-08" db="EMBL/GenBank/DDBJ databases">
        <title>A Genomic Blueprint of the Chicken Gut Microbiome.</title>
        <authorList>
            <person name="Gilroy R."/>
            <person name="Ravi A."/>
            <person name="Getino M."/>
            <person name="Pursley I."/>
            <person name="Horton D.L."/>
            <person name="Alikhan N.-F."/>
            <person name="Baker D."/>
            <person name="Gharbi K."/>
            <person name="Hall N."/>
            <person name="Watson M."/>
            <person name="Adriaenssens E.M."/>
            <person name="Foster-Nyarko E."/>
            <person name="Jarju S."/>
            <person name="Secka A."/>
            <person name="Antonio M."/>
            <person name="Oren A."/>
            <person name="Chaudhuri R."/>
            <person name="La Ragione R.M."/>
            <person name="Hildebrand F."/>
            <person name="Pallen M.J."/>
        </authorList>
    </citation>
    <scope>NUCLEOTIDE SEQUENCE [LARGE SCALE GENOMIC DNA]</scope>
    <source>
        <strain evidence="11 12">Sa2YVA2</strain>
    </source>
</reference>
<dbReference type="PROSITE" id="PS50111">
    <property type="entry name" value="CHEMOTAXIS_TRANSDUC_2"/>
    <property type="match status" value="1"/>
</dbReference>